<reference evidence="1 2" key="1">
    <citation type="journal article" date="2023" name="Sci. Data">
        <title>Genome assembly of the Korean intertidal mud-creeper Batillaria attramentaria.</title>
        <authorList>
            <person name="Patra A.K."/>
            <person name="Ho P.T."/>
            <person name="Jun S."/>
            <person name="Lee S.J."/>
            <person name="Kim Y."/>
            <person name="Won Y.J."/>
        </authorList>
    </citation>
    <scope>NUCLEOTIDE SEQUENCE [LARGE SCALE GENOMIC DNA]</scope>
    <source>
        <strain evidence="1">Wonlab-2016</strain>
    </source>
</reference>
<dbReference type="EMBL" id="JACVVK020000792">
    <property type="protein sequence ID" value="KAK7445506.1"/>
    <property type="molecule type" value="Genomic_DNA"/>
</dbReference>
<dbReference type="AlphaFoldDB" id="A0ABD0J175"/>
<evidence type="ECO:0000313" key="2">
    <source>
        <dbReference type="Proteomes" id="UP001519460"/>
    </source>
</evidence>
<dbReference type="Proteomes" id="UP001519460">
    <property type="component" value="Unassembled WGS sequence"/>
</dbReference>
<organism evidence="1 2">
    <name type="scientific">Batillaria attramentaria</name>
    <dbReference type="NCBI Taxonomy" id="370345"/>
    <lineage>
        <taxon>Eukaryota</taxon>
        <taxon>Metazoa</taxon>
        <taxon>Spiralia</taxon>
        <taxon>Lophotrochozoa</taxon>
        <taxon>Mollusca</taxon>
        <taxon>Gastropoda</taxon>
        <taxon>Caenogastropoda</taxon>
        <taxon>Sorbeoconcha</taxon>
        <taxon>Cerithioidea</taxon>
        <taxon>Batillariidae</taxon>
        <taxon>Batillaria</taxon>
    </lineage>
</organism>
<keyword evidence="2" id="KW-1185">Reference proteome</keyword>
<sequence length="112" mass="12262">MDHKDGWLIAYAVPVASPTHPAAFANEANTVKCLPNGACNSKRILRFKVPQLRPMLLVLQGNAHKWVNAESCKSISSSYVHFLTSLQQPYSLSSDAQHSHSLMNESSQSVVA</sequence>
<evidence type="ECO:0000313" key="1">
    <source>
        <dbReference type="EMBL" id="KAK7445506.1"/>
    </source>
</evidence>
<accession>A0ABD0J175</accession>
<proteinExistence type="predicted"/>
<protein>
    <submittedName>
        <fullName evidence="1">Uncharacterized protein</fullName>
    </submittedName>
</protein>
<gene>
    <name evidence="1" type="ORF">BaRGS_00040335</name>
</gene>
<comment type="caution">
    <text evidence="1">The sequence shown here is derived from an EMBL/GenBank/DDBJ whole genome shotgun (WGS) entry which is preliminary data.</text>
</comment>
<name>A0ABD0J175_9CAEN</name>